<dbReference type="EMBL" id="QKZI01000001">
    <property type="protein sequence ID" value="PZX08180.1"/>
    <property type="molecule type" value="Genomic_DNA"/>
</dbReference>
<dbReference type="Gene3D" id="2.40.320.10">
    <property type="entry name" value="Hypothetical Protein Pfu-838710-001"/>
    <property type="match status" value="1"/>
</dbReference>
<dbReference type="Pfam" id="PF01928">
    <property type="entry name" value="CYTH"/>
    <property type="match status" value="1"/>
</dbReference>
<dbReference type="CDD" id="cd07762">
    <property type="entry name" value="CYTH-like_Pase_1"/>
    <property type="match status" value="1"/>
</dbReference>
<feature type="domain" description="CYTH" evidence="1">
    <location>
        <begin position="4"/>
        <end position="189"/>
    </location>
</feature>
<name>A0A2W7MNA1_9BACI</name>
<evidence type="ECO:0000313" key="3">
    <source>
        <dbReference type="Proteomes" id="UP000248646"/>
    </source>
</evidence>
<dbReference type="PIRSF" id="PIRSF012526">
    <property type="entry name" value="CYTH_UCP012526"/>
    <property type="match status" value="1"/>
</dbReference>
<proteinExistence type="predicted"/>
<accession>A0A2W7MNA1</accession>
<sequence length="191" mass="22633">MHKEQEIEFKNLLTKEEFDHLLAQFHVDQTHFYSQTNYYYDTPDNYFKNNKMGFRLRVLNTHNELTLKAPVQKHVMEETTLTVSNAERDNIIQHNHFPIVPFLETIKDKDLLACLGSIQTNRAQISYQNGILFFDHSIYSQVEDFEIEYESKDIENGEKIFLQLLETYQIPIRNTDKKIARLMNVLNSLKG</sequence>
<comment type="caution">
    <text evidence="2">The sequence shown here is derived from an EMBL/GenBank/DDBJ whole genome shotgun (WGS) entry which is preliminary data.</text>
</comment>
<dbReference type="RefSeq" id="WP_170122328.1">
    <property type="nucleotide sequence ID" value="NZ_QKZI01000001.1"/>
</dbReference>
<dbReference type="SMART" id="SM01118">
    <property type="entry name" value="CYTH"/>
    <property type="match status" value="1"/>
</dbReference>
<gene>
    <name evidence="2" type="ORF">C7437_1011303</name>
</gene>
<dbReference type="Proteomes" id="UP000248646">
    <property type="component" value="Unassembled WGS sequence"/>
</dbReference>
<evidence type="ECO:0000313" key="2">
    <source>
        <dbReference type="EMBL" id="PZX08180.1"/>
    </source>
</evidence>
<keyword evidence="3" id="KW-1185">Reference proteome</keyword>
<dbReference type="InterPro" id="IPR009195">
    <property type="entry name" value="Uncharacterised_YjbK"/>
</dbReference>
<protein>
    <submittedName>
        <fullName evidence="2">Uncharacterized protein YjbK</fullName>
    </submittedName>
</protein>
<dbReference type="InterPro" id="IPR033469">
    <property type="entry name" value="CYTH-like_dom_sf"/>
</dbReference>
<dbReference type="SUPFAM" id="SSF55154">
    <property type="entry name" value="CYTH-like phosphatases"/>
    <property type="match status" value="1"/>
</dbReference>
<reference evidence="2 3" key="1">
    <citation type="submission" date="2018-06" db="EMBL/GenBank/DDBJ databases">
        <title>Genomic Encyclopedia of Type Strains, Phase IV (KMG-IV): sequencing the most valuable type-strain genomes for metagenomic binning, comparative biology and taxonomic classification.</title>
        <authorList>
            <person name="Goeker M."/>
        </authorList>
    </citation>
    <scope>NUCLEOTIDE SEQUENCE [LARGE SCALE GENOMIC DNA]</scope>
    <source>
        <strain evidence="2 3">DSM 5</strain>
    </source>
</reference>
<evidence type="ECO:0000259" key="1">
    <source>
        <dbReference type="PROSITE" id="PS51707"/>
    </source>
</evidence>
<dbReference type="PROSITE" id="PS51707">
    <property type="entry name" value="CYTH"/>
    <property type="match status" value="1"/>
</dbReference>
<dbReference type="InterPro" id="IPR023577">
    <property type="entry name" value="CYTH_domain"/>
</dbReference>
<organism evidence="2 3">
    <name type="scientific">Psychrobacillus insolitus</name>
    <dbReference type="NCBI Taxonomy" id="1461"/>
    <lineage>
        <taxon>Bacteria</taxon>
        <taxon>Bacillati</taxon>
        <taxon>Bacillota</taxon>
        <taxon>Bacilli</taxon>
        <taxon>Bacillales</taxon>
        <taxon>Bacillaceae</taxon>
        <taxon>Psychrobacillus</taxon>
    </lineage>
</organism>
<dbReference type="AlphaFoldDB" id="A0A2W7MNA1"/>